<keyword evidence="2" id="KW-0489">Methyltransferase</keyword>
<evidence type="ECO:0000256" key="3">
    <source>
        <dbReference type="ARBA" id="ARBA00023015"/>
    </source>
</evidence>
<feature type="domain" description="HTH araC/xylS-type" evidence="7">
    <location>
        <begin position="94"/>
        <end position="192"/>
    </location>
</feature>
<dbReference type="InterPro" id="IPR004026">
    <property type="entry name" value="Ada_DNA_repair_Zn-bd"/>
</dbReference>
<dbReference type="GO" id="GO:0032259">
    <property type="term" value="P:methylation"/>
    <property type="evidence" value="ECO:0007669"/>
    <property type="project" value="UniProtKB-KW"/>
</dbReference>
<evidence type="ECO:0000256" key="5">
    <source>
        <dbReference type="ARBA" id="ARBA00023159"/>
    </source>
</evidence>
<evidence type="ECO:0000259" key="7">
    <source>
        <dbReference type="PROSITE" id="PS01124"/>
    </source>
</evidence>
<sequence length="197" mass="22558">MKKTGGVLTMKTTYRLTQKRWEAIQNNNTQFDGDFFYGVTTTKIFCRPSCPSRVPNKNHVLIFKTAQEALTLGFRPCKRCQPTGQVVPNEEWVAQIKQFIDRHSAEPLSLDYLAQTCHGSPFHLQRTFKEQTKQTPLAYLTSVRIRQAQELLLHSPLTIQQIAKKVGFQTAAYFATTFKKETGVTPSVYRSKNEPKK</sequence>
<evidence type="ECO:0000256" key="6">
    <source>
        <dbReference type="ARBA" id="ARBA00023163"/>
    </source>
</evidence>
<dbReference type="PANTHER" id="PTHR43280">
    <property type="entry name" value="ARAC-FAMILY TRANSCRIPTIONAL REGULATOR"/>
    <property type="match status" value="1"/>
</dbReference>
<dbReference type="InterPro" id="IPR018060">
    <property type="entry name" value="HTH_AraC"/>
</dbReference>
<dbReference type="RefSeq" id="WP_002358333.1">
    <property type="nucleotide sequence ID" value="NZ_GL454438.1"/>
</dbReference>
<keyword evidence="3" id="KW-0805">Transcription regulation</keyword>
<dbReference type="GO" id="GO:0043565">
    <property type="term" value="F:sequence-specific DNA binding"/>
    <property type="evidence" value="ECO:0007669"/>
    <property type="project" value="InterPro"/>
</dbReference>
<dbReference type="GO" id="GO:0008270">
    <property type="term" value="F:zinc ion binding"/>
    <property type="evidence" value="ECO:0007669"/>
    <property type="project" value="InterPro"/>
</dbReference>
<evidence type="ECO:0000256" key="4">
    <source>
        <dbReference type="ARBA" id="ARBA00023125"/>
    </source>
</evidence>
<dbReference type="Pfam" id="PF02805">
    <property type="entry name" value="Ada_Zn_binding"/>
    <property type="match status" value="1"/>
</dbReference>
<evidence type="ECO:0000256" key="2">
    <source>
        <dbReference type="ARBA" id="ARBA00022603"/>
    </source>
</evidence>
<dbReference type="InterPro" id="IPR016220">
    <property type="entry name" value="Me-P-triester_DNA_alkyl-Trfase"/>
</dbReference>
<keyword evidence="4" id="KW-0238">DNA-binding</keyword>
<protein>
    <submittedName>
        <fullName evidence="8">Transcriptional regulator, AraC family</fullName>
    </submittedName>
</protein>
<keyword evidence="6" id="KW-0804">Transcription</keyword>
<name>A0A125W6V1_ENTFL</name>
<dbReference type="GO" id="GO:0008168">
    <property type="term" value="F:methyltransferase activity"/>
    <property type="evidence" value="ECO:0007669"/>
    <property type="project" value="UniProtKB-KW"/>
</dbReference>
<evidence type="ECO:0000313" key="9">
    <source>
        <dbReference type="Proteomes" id="UP000004846"/>
    </source>
</evidence>
<dbReference type="InterPro" id="IPR035451">
    <property type="entry name" value="Ada-like_dom_sf"/>
</dbReference>
<reference evidence="9" key="1">
    <citation type="submission" date="2010-07" db="EMBL/GenBank/DDBJ databases">
        <authorList>
            <person name="Weinstock G."/>
            <person name="Sodergren E."/>
            <person name="Clifton S."/>
            <person name="Fulton L."/>
            <person name="Fulton B."/>
            <person name="Courtney L."/>
            <person name="Fronick C."/>
            <person name="Harrison M."/>
            <person name="Strong C."/>
            <person name="Farmer C."/>
            <person name="Delahaunty K."/>
            <person name="Markovic C."/>
            <person name="Hall O."/>
            <person name="Minx P."/>
            <person name="Tomlinson C."/>
            <person name="Mitreva M."/>
            <person name="Hou S."/>
            <person name="Chen J."/>
            <person name="Wollam A."/>
            <person name="Pepin K.H."/>
            <person name="Johnson M."/>
            <person name="Bhonagiri V."/>
            <person name="Zhang X."/>
            <person name="Suruliraj S."/>
            <person name="Warren W."/>
            <person name="Chinwalla A."/>
            <person name="Mardis E.R."/>
            <person name="Wilson R.K."/>
        </authorList>
    </citation>
    <scope>NUCLEOTIDE SEQUENCE [LARGE SCALE GENOMIC DNA]</scope>
    <source>
        <strain evidence="9">TX4248</strain>
    </source>
</reference>
<proteinExistence type="predicted"/>
<dbReference type="PROSITE" id="PS01124">
    <property type="entry name" value="HTH_ARAC_FAMILY_2"/>
    <property type="match status" value="1"/>
</dbReference>
<organism evidence="8 9">
    <name type="scientific">Enterococcus faecalis TX4248</name>
    <dbReference type="NCBI Taxonomy" id="749495"/>
    <lineage>
        <taxon>Bacteria</taxon>
        <taxon>Bacillati</taxon>
        <taxon>Bacillota</taxon>
        <taxon>Bacilli</taxon>
        <taxon>Lactobacillales</taxon>
        <taxon>Enterococcaceae</taxon>
        <taxon>Enterococcus</taxon>
    </lineage>
</organism>
<dbReference type="PIRSF" id="PIRSF000408">
    <property type="entry name" value="Alkyltransferas_AdaA"/>
    <property type="match status" value="1"/>
</dbReference>
<dbReference type="InterPro" id="IPR009057">
    <property type="entry name" value="Homeodomain-like_sf"/>
</dbReference>
<dbReference type="SMART" id="SM00342">
    <property type="entry name" value="HTH_ARAC"/>
    <property type="match status" value="1"/>
</dbReference>
<dbReference type="InterPro" id="IPR020449">
    <property type="entry name" value="Tscrpt_reg_AraC-type_HTH"/>
</dbReference>
<dbReference type="SUPFAM" id="SSF57884">
    <property type="entry name" value="Ada DNA repair protein, N-terminal domain (N-Ada 10)"/>
    <property type="match status" value="1"/>
</dbReference>
<dbReference type="GO" id="GO:0003700">
    <property type="term" value="F:DNA-binding transcription factor activity"/>
    <property type="evidence" value="ECO:0007669"/>
    <property type="project" value="InterPro"/>
</dbReference>
<accession>A0A125W6V1</accession>
<dbReference type="GO" id="GO:0006281">
    <property type="term" value="P:DNA repair"/>
    <property type="evidence" value="ECO:0007669"/>
    <property type="project" value="InterPro"/>
</dbReference>
<keyword evidence="5" id="KW-0010">Activator</keyword>
<dbReference type="Proteomes" id="UP000004846">
    <property type="component" value="Unassembled WGS sequence"/>
</dbReference>
<comment type="cofactor">
    <cofactor evidence="1">
        <name>Zn(2+)</name>
        <dbReference type="ChEBI" id="CHEBI:29105"/>
    </cofactor>
</comment>
<keyword evidence="2" id="KW-0808">Transferase</keyword>
<dbReference type="Gene3D" id="1.10.10.60">
    <property type="entry name" value="Homeodomain-like"/>
    <property type="match status" value="2"/>
</dbReference>
<dbReference type="PANTHER" id="PTHR43280:SF28">
    <property type="entry name" value="HTH-TYPE TRANSCRIPTIONAL ACTIVATOR RHAS"/>
    <property type="match status" value="1"/>
</dbReference>
<dbReference type="Gene3D" id="3.40.10.10">
    <property type="entry name" value="DNA Methylphosphotriester Repair Domain"/>
    <property type="match status" value="1"/>
</dbReference>
<dbReference type="EMBL" id="AEBR01000036">
    <property type="protein sequence ID" value="EFM83075.1"/>
    <property type="molecule type" value="Genomic_DNA"/>
</dbReference>
<dbReference type="SUPFAM" id="SSF46689">
    <property type="entry name" value="Homeodomain-like"/>
    <property type="match status" value="2"/>
</dbReference>
<comment type="caution">
    <text evidence="8">The sequence shown here is derived from an EMBL/GenBank/DDBJ whole genome shotgun (WGS) entry which is preliminary data.</text>
</comment>
<dbReference type="Pfam" id="PF12833">
    <property type="entry name" value="HTH_18"/>
    <property type="match status" value="1"/>
</dbReference>
<evidence type="ECO:0000256" key="1">
    <source>
        <dbReference type="ARBA" id="ARBA00001947"/>
    </source>
</evidence>
<dbReference type="HOGENOM" id="CLU_000445_81_3_9"/>
<gene>
    <name evidence="8" type="ORF">HMPREF9498_01272</name>
</gene>
<evidence type="ECO:0000313" key="8">
    <source>
        <dbReference type="EMBL" id="EFM83075.1"/>
    </source>
</evidence>
<dbReference type="AlphaFoldDB" id="A0A125W6V1"/>
<dbReference type="PRINTS" id="PR00032">
    <property type="entry name" value="HTHARAC"/>
</dbReference>